<dbReference type="EMBL" id="BTGB01000009">
    <property type="protein sequence ID" value="GMM47600.1"/>
    <property type="molecule type" value="Genomic_DNA"/>
</dbReference>
<dbReference type="GO" id="GO:0043130">
    <property type="term" value="F:ubiquitin binding"/>
    <property type="evidence" value="ECO:0007669"/>
    <property type="project" value="TreeGrafter"/>
</dbReference>
<evidence type="ECO:0000313" key="10">
    <source>
        <dbReference type="Proteomes" id="UP001378960"/>
    </source>
</evidence>
<gene>
    <name evidence="9" type="ORF">DAPK24_041980</name>
</gene>
<reference evidence="9 10" key="1">
    <citation type="journal article" date="2023" name="Elife">
        <title>Identification of key yeast species and microbe-microbe interactions impacting larval growth of Drosophila in the wild.</title>
        <authorList>
            <person name="Mure A."/>
            <person name="Sugiura Y."/>
            <person name="Maeda R."/>
            <person name="Honda K."/>
            <person name="Sakurai N."/>
            <person name="Takahashi Y."/>
            <person name="Watada M."/>
            <person name="Katoh T."/>
            <person name="Gotoh A."/>
            <person name="Gotoh Y."/>
            <person name="Taniguchi I."/>
            <person name="Nakamura K."/>
            <person name="Hayashi T."/>
            <person name="Katayama T."/>
            <person name="Uemura T."/>
            <person name="Hattori Y."/>
        </authorList>
    </citation>
    <scope>NUCLEOTIDE SEQUENCE [LARGE SCALE GENOMIC DNA]</scope>
    <source>
        <strain evidence="9 10">PK-24</strain>
    </source>
</reference>
<evidence type="ECO:0000259" key="8">
    <source>
        <dbReference type="PROSITE" id="PS50249"/>
    </source>
</evidence>
<name>A0AAV5R8C0_PICKL</name>
<evidence type="ECO:0000256" key="3">
    <source>
        <dbReference type="ARBA" id="ARBA00011025"/>
    </source>
</evidence>
<keyword evidence="10" id="KW-1185">Reference proteome</keyword>
<comment type="subcellular location">
    <subcellularLocation>
        <location evidence="2">Cytoplasm</location>
        <location evidence="2">Perinuclear region</location>
    </subcellularLocation>
    <subcellularLocation>
        <location evidence="1">Nucleus membrane</location>
        <topology evidence="1">Peripheral membrane protein</topology>
        <orientation evidence="1">Cytoplasmic side</orientation>
    </subcellularLocation>
</comment>
<dbReference type="PIRSF" id="PIRSF010052">
    <property type="entry name" value="Polyub_prc_Npl4"/>
    <property type="match status" value="1"/>
</dbReference>
<dbReference type="CDD" id="cd08061">
    <property type="entry name" value="MPN_NPL4"/>
    <property type="match status" value="1"/>
</dbReference>
<keyword evidence="6" id="KW-0811">Translocation</keyword>
<dbReference type="AlphaFoldDB" id="A0AAV5R8C0"/>
<dbReference type="GO" id="GO:0015031">
    <property type="term" value="P:protein transport"/>
    <property type="evidence" value="ECO:0007669"/>
    <property type="project" value="UniProtKB-KW"/>
</dbReference>
<feature type="compositionally biased region" description="Basic and acidic residues" evidence="7">
    <location>
        <begin position="95"/>
        <end position="114"/>
    </location>
</feature>
<comment type="caution">
    <text evidence="9">The sequence shown here is derived from an EMBL/GenBank/DDBJ whole genome shotgun (WGS) entry which is preliminary data.</text>
</comment>
<dbReference type="Pfam" id="PF05021">
    <property type="entry name" value="NPL4"/>
    <property type="match status" value="1"/>
</dbReference>
<evidence type="ECO:0000256" key="2">
    <source>
        <dbReference type="ARBA" id="ARBA00004556"/>
    </source>
</evidence>
<evidence type="ECO:0000256" key="6">
    <source>
        <dbReference type="ARBA" id="ARBA00023010"/>
    </source>
</evidence>
<keyword evidence="5" id="KW-0813">Transport</keyword>
<dbReference type="GO" id="GO:0006511">
    <property type="term" value="P:ubiquitin-dependent protein catabolic process"/>
    <property type="evidence" value="ECO:0007669"/>
    <property type="project" value="InterPro"/>
</dbReference>
<proteinExistence type="inferred from homology"/>
<dbReference type="GO" id="GO:0048471">
    <property type="term" value="C:perinuclear region of cytoplasm"/>
    <property type="evidence" value="ECO:0007669"/>
    <property type="project" value="UniProtKB-SubCell"/>
</dbReference>
<dbReference type="GO" id="GO:0051028">
    <property type="term" value="P:mRNA transport"/>
    <property type="evidence" value="ECO:0007669"/>
    <property type="project" value="UniProtKB-KW"/>
</dbReference>
<dbReference type="InterPro" id="IPR016563">
    <property type="entry name" value="Npl4"/>
</dbReference>
<dbReference type="InterPro" id="IPR007716">
    <property type="entry name" value="NPL4_Zn-bd_put"/>
</dbReference>
<dbReference type="PANTHER" id="PTHR12710">
    <property type="entry name" value="NUCLEAR PROTEIN LOCALIZATION 4"/>
    <property type="match status" value="1"/>
</dbReference>
<dbReference type="GO" id="GO:0031965">
    <property type="term" value="C:nuclear membrane"/>
    <property type="evidence" value="ECO:0007669"/>
    <property type="project" value="UniProtKB-SubCell"/>
</dbReference>
<evidence type="ECO:0000313" key="9">
    <source>
        <dbReference type="EMBL" id="GMM47600.1"/>
    </source>
</evidence>
<dbReference type="InterPro" id="IPR007717">
    <property type="entry name" value="NPL4_C"/>
</dbReference>
<feature type="domain" description="MPN" evidence="8">
    <location>
        <begin position="222"/>
        <end position="369"/>
    </location>
</feature>
<comment type="similarity">
    <text evidence="3">Belongs to the NPL4 family.</text>
</comment>
<feature type="region of interest" description="Disordered" evidence="7">
    <location>
        <begin position="86"/>
        <end position="114"/>
    </location>
</feature>
<organism evidence="9 10">
    <name type="scientific">Pichia kluyveri</name>
    <name type="common">Yeast</name>
    <dbReference type="NCBI Taxonomy" id="36015"/>
    <lineage>
        <taxon>Eukaryota</taxon>
        <taxon>Fungi</taxon>
        <taxon>Dikarya</taxon>
        <taxon>Ascomycota</taxon>
        <taxon>Saccharomycotina</taxon>
        <taxon>Pichiomycetes</taxon>
        <taxon>Pichiales</taxon>
        <taxon>Pichiaceae</taxon>
        <taxon>Pichia</taxon>
    </lineage>
</organism>
<dbReference type="PROSITE" id="PS50249">
    <property type="entry name" value="MPN"/>
    <property type="match status" value="1"/>
</dbReference>
<accession>A0AAV5R8C0</accession>
<protein>
    <recommendedName>
        <fullName evidence="4">Nuclear protein localization protein 4</fullName>
    </recommendedName>
</protein>
<evidence type="ECO:0000256" key="4">
    <source>
        <dbReference type="ARBA" id="ARBA00019709"/>
    </source>
</evidence>
<dbReference type="Proteomes" id="UP001378960">
    <property type="component" value="Unassembled WGS sequence"/>
</dbReference>
<evidence type="ECO:0000256" key="7">
    <source>
        <dbReference type="SAM" id="MobiDB-lite"/>
    </source>
</evidence>
<sequence>MTILRFRSKTGQFRITCNDNDEFVKIFNEISQNNLKIPVELLRVKLNNGNIISVNDVQGVTVAQLGLKNGEMLAIDFIEGEGSNSASVAINNNPTEEKSNKPRQSKMDDELDNDKGLIKRQMGSFCRHGPRGMCEYCSPLPPWSEEYQADHGIKHLSFHAYLSELRSRLNENNQIPVLTPSRFTVLEKCPSGHLPWPRGICSQCQPSAISLNRQKYRLVDHVEILSPTIVDKFIGAWRNTGRQRVGLLLGKYDRYDKVPLGVNAIVSDIYELPQKDFDDGISIEDFSKDGENGKEFENVNKILLDMGMEILGMIYTDLSDAGTNDGKVICKRHNKSFFMSSSEVILAAKWQNKFNHHCKWSSEKNEEFSSRFVTCIISGNTNGEIDIAAYQASESAEALVKGDIIVGSTHPGQVYINNENDDKSKTRKRYIPDIFYEDKNEYGVIVKHKASPTFPVEYLLVSLTHGFPEESSSSENIFTYESTFPIEHRELHGENVSIDNIKNYIPHSIKFTQDMNIEETPIVVAELRDFHVQLWLQQHEGEFMSSEEVAQLRKVLFNNNDDVMQVAQYLNTCDGWRNLCAVAQLY</sequence>
<dbReference type="PANTHER" id="PTHR12710:SF0">
    <property type="entry name" value="NUCLEAR PROTEIN LOCALIZATION PROTEIN 4 HOMOLOG"/>
    <property type="match status" value="1"/>
</dbReference>
<dbReference type="Pfam" id="PF05020">
    <property type="entry name" value="zf-NPL4"/>
    <property type="match status" value="1"/>
</dbReference>
<dbReference type="InterPro" id="IPR037518">
    <property type="entry name" value="MPN"/>
</dbReference>
<dbReference type="Gene3D" id="3.10.20.90">
    <property type="entry name" value="Phosphatidylinositol 3-kinase Catalytic Subunit, Chain A, domain 1"/>
    <property type="match status" value="1"/>
</dbReference>
<dbReference type="GO" id="GO:0031625">
    <property type="term" value="F:ubiquitin protein ligase binding"/>
    <property type="evidence" value="ECO:0007669"/>
    <property type="project" value="TreeGrafter"/>
</dbReference>
<evidence type="ECO:0000256" key="1">
    <source>
        <dbReference type="ARBA" id="ARBA00004335"/>
    </source>
</evidence>
<evidence type="ECO:0000256" key="5">
    <source>
        <dbReference type="ARBA" id="ARBA00022816"/>
    </source>
</evidence>
<keyword evidence="6" id="KW-0653">Protein transport</keyword>
<keyword evidence="5" id="KW-0509">mRNA transport</keyword>